<keyword evidence="3" id="KW-1185">Reference proteome</keyword>
<dbReference type="EMBL" id="LVJN01000021">
    <property type="protein sequence ID" value="OSM00016.1"/>
    <property type="molecule type" value="Genomic_DNA"/>
</dbReference>
<organism evidence="2 3">
    <name type="scientific">Magnetofaba australis IT-1</name>
    <dbReference type="NCBI Taxonomy" id="1434232"/>
    <lineage>
        <taxon>Bacteria</taxon>
        <taxon>Pseudomonadati</taxon>
        <taxon>Pseudomonadota</taxon>
        <taxon>Magnetococcia</taxon>
        <taxon>Magnetococcales</taxon>
        <taxon>Magnetococcaceae</taxon>
        <taxon>Magnetofaba</taxon>
    </lineage>
</organism>
<sequence>MFQLRLECRGVAEPPRLTRRAPHHAPQRRRQQLAALAAQIVAPLALLRLTFAHQAPLLAQTPALIAQRLVDSIVIVRRQGAIHRRRLVAQGHQIVQQRRALLRVAQPRKARRPPRQHLVGIAQITIQIVPTPDQALGAGDVAKRARMGIARAPRQRVHHPPQRRAGGPHRPRRGQIVTGGALLRQGATAIIIGWRRTADHLRGLLAPLLLDGAEAQRQRREQHDGHDHREDVAILVHRARPSSRAPA</sequence>
<name>A0A1Y2JYQ4_9PROT</name>
<feature type="region of interest" description="Disordered" evidence="1">
    <location>
        <begin position="152"/>
        <end position="176"/>
    </location>
</feature>
<evidence type="ECO:0000313" key="2">
    <source>
        <dbReference type="EMBL" id="OSM00016.1"/>
    </source>
</evidence>
<proteinExistence type="predicted"/>
<evidence type="ECO:0000313" key="3">
    <source>
        <dbReference type="Proteomes" id="UP000194003"/>
    </source>
</evidence>
<accession>A0A1Y2JYQ4</accession>
<dbReference type="Proteomes" id="UP000194003">
    <property type="component" value="Unassembled WGS sequence"/>
</dbReference>
<comment type="caution">
    <text evidence="2">The sequence shown here is derived from an EMBL/GenBank/DDBJ whole genome shotgun (WGS) entry which is preliminary data.</text>
</comment>
<gene>
    <name evidence="2" type="ORF">MAIT1_00420</name>
</gene>
<feature type="compositionally biased region" description="Basic residues" evidence="1">
    <location>
        <begin position="153"/>
        <end position="173"/>
    </location>
</feature>
<dbReference type="AlphaFoldDB" id="A0A1Y2JYQ4"/>
<evidence type="ECO:0000256" key="1">
    <source>
        <dbReference type="SAM" id="MobiDB-lite"/>
    </source>
</evidence>
<protein>
    <submittedName>
        <fullName evidence="2">Uncharacterized protein</fullName>
    </submittedName>
</protein>
<reference evidence="2 3" key="1">
    <citation type="journal article" date="2016" name="BMC Genomics">
        <title>Combined genomic and structural analyses of a cultured magnetotactic bacterium reveals its niche adaptation to a dynamic environment.</title>
        <authorList>
            <person name="Araujo A.C."/>
            <person name="Morillo V."/>
            <person name="Cypriano J."/>
            <person name="Teixeira L.C."/>
            <person name="Leao P."/>
            <person name="Lyra S."/>
            <person name="Almeida L.G."/>
            <person name="Bazylinski D.A."/>
            <person name="Vasconcellos A.T."/>
            <person name="Abreu F."/>
            <person name="Lins U."/>
        </authorList>
    </citation>
    <scope>NUCLEOTIDE SEQUENCE [LARGE SCALE GENOMIC DNA]</scope>
    <source>
        <strain evidence="2 3">IT-1</strain>
    </source>
</reference>